<dbReference type="Proteomes" id="UP001157418">
    <property type="component" value="Unassembled WGS sequence"/>
</dbReference>
<name>A0AAU9MEM9_9ASTR</name>
<sequence length="251" mass="28247">MSFLPKFASLLHRLRRDIKWGELIGYSPEIPISFPNIPNQRVARSLEVTHPTRLEVALLHTKLAWKTEKKGKNEEKVLRFENVVLKERVSECEGDVLFLKTVVAEKRTLEDYVSSLERDKISLGATISQLKQENEGLSIQLEILERDLLVKEKIMEECSTVSPEFGYGVDKFQDACVAAGKALGMQEEKELVCASCQLKGMIDDVVDYQSAAEEVLDAFDSFAYMSVLELDKLDAGKLRQMVQSRVGTGSS</sequence>
<feature type="coiled-coil region" evidence="1">
    <location>
        <begin position="113"/>
        <end position="147"/>
    </location>
</feature>
<proteinExistence type="predicted"/>
<dbReference type="EMBL" id="CAKMRJ010002223">
    <property type="protein sequence ID" value="CAH1426458.1"/>
    <property type="molecule type" value="Genomic_DNA"/>
</dbReference>
<gene>
    <name evidence="2" type="ORF">LVIROSA_LOCUS13533</name>
</gene>
<comment type="caution">
    <text evidence="2">The sequence shown here is derived from an EMBL/GenBank/DDBJ whole genome shotgun (WGS) entry which is preliminary data.</text>
</comment>
<keyword evidence="3" id="KW-1185">Reference proteome</keyword>
<evidence type="ECO:0000256" key="1">
    <source>
        <dbReference type="SAM" id="Coils"/>
    </source>
</evidence>
<evidence type="ECO:0000313" key="2">
    <source>
        <dbReference type="EMBL" id="CAH1426458.1"/>
    </source>
</evidence>
<protein>
    <submittedName>
        <fullName evidence="2">Uncharacterized protein</fullName>
    </submittedName>
</protein>
<evidence type="ECO:0000313" key="3">
    <source>
        <dbReference type="Proteomes" id="UP001157418"/>
    </source>
</evidence>
<organism evidence="2 3">
    <name type="scientific">Lactuca virosa</name>
    <dbReference type="NCBI Taxonomy" id="75947"/>
    <lineage>
        <taxon>Eukaryota</taxon>
        <taxon>Viridiplantae</taxon>
        <taxon>Streptophyta</taxon>
        <taxon>Embryophyta</taxon>
        <taxon>Tracheophyta</taxon>
        <taxon>Spermatophyta</taxon>
        <taxon>Magnoliopsida</taxon>
        <taxon>eudicotyledons</taxon>
        <taxon>Gunneridae</taxon>
        <taxon>Pentapetalae</taxon>
        <taxon>asterids</taxon>
        <taxon>campanulids</taxon>
        <taxon>Asterales</taxon>
        <taxon>Asteraceae</taxon>
        <taxon>Cichorioideae</taxon>
        <taxon>Cichorieae</taxon>
        <taxon>Lactucinae</taxon>
        <taxon>Lactuca</taxon>
    </lineage>
</organism>
<reference evidence="2 3" key="1">
    <citation type="submission" date="2022-01" db="EMBL/GenBank/DDBJ databases">
        <authorList>
            <person name="Xiong W."/>
            <person name="Schranz E."/>
        </authorList>
    </citation>
    <scope>NUCLEOTIDE SEQUENCE [LARGE SCALE GENOMIC DNA]</scope>
</reference>
<dbReference type="AlphaFoldDB" id="A0AAU9MEM9"/>
<keyword evidence="1" id="KW-0175">Coiled coil</keyword>
<accession>A0AAU9MEM9</accession>